<feature type="transmembrane region" description="Helical" evidence="16">
    <location>
        <begin position="432"/>
        <end position="453"/>
    </location>
</feature>
<comment type="function">
    <text evidence="16">Cytochrome c oxidase is the component of the respiratory chain that catalyzes the reduction of oxygen to water. Subunits 1-3 form the functional core of the enzyme complex. CO I is the catalytic subunit of the enzyme. Electrons originating in cytochrome c are transferred via the copper A center of subunit 2 and heme A of subunit 1 to the bimetallic center formed by heme A3 and copper B.</text>
</comment>
<feature type="transmembrane region" description="Helical" evidence="16">
    <location>
        <begin position="391"/>
        <end position="412"/>
    </location>
</feature>
<evidence type="ECO:0000256" key="1">
    <source>
        <dbReference type="ARBA" id="ARBA00004141"/>
    </source>
</evidence>
<evidence type="ECO:0000256" key="8">
    <source>
        <dbReference type="ARBA" id="ARBA00022967"/>
    </source>
</evidence>
<feature type="transmembrane region" description="Helical" evidence="16">
    <location>
        <begin position="473"/>
        <end position="497"/>
    </location>
</feature>
<feature type="transmembrane region" description="Helical" evidence="16">
    <location>
        <begin position="320"/>
        <end position="344"/>
    </location>
</feature>
<evidence type="ECO:0000259" key="17">
    <source>
        <dbReference type="PROSITE" id="PS50855"/>
    </source>
</evidence>
<evidence type="ECO:0000256" key="16">
    <source>
        <dbReference type="RuleBase" id="RU363061"/>
    </source>
</evidence>
<dbReference type="GO" id="GO:0005886">
    <property type="term" value="C:plasma membrane"/>
    <property type="evidence" value="ECO:0007669"/>
    <property type="project" value="UniProtKB-SubCell"/>
</dbReference>
<evidence type="ECO:0000256" key="9">
    <source>
        <dbReference type="ARBA" id="ARBA00022982"/>
    </source>
</evidence>
<proteinExistence type="inferred from homology"/>
<dbReference type="Proteomes" id="UP000440224">
    <property type="component" value="Unassembled WGS sequence"/>
</dbReference>
<keyword evidence="5 15" id="KW-0679">Respiratory chain</keyword>
<keyword evidence="18" id="KW-0560">Oxidoreductase</keyword>
<dbReference type="PROSITE" id="PS00077">
    <property type="entry name" value="COX1_CUB"/>
    <property type="match status" value="1"/>
</dbReference>
<evidence type="ECO:0000256" key="5">
    <source>
        <dbReference type="ARBA" id="ARBA00022660"/>
    </source>
</evidence>
<dbReference type="Gene3D" id="1.20.210.10">
    <property type="entry name" value="Cytochrome c oxidase-like, subunit I domain"/>
    <property type="match status" value="1"/>
</dbReference>
<evidence type="ECO:0000256" key="3">
    <source>
        <dbReference type="ARBA" id="ARBA00022448"/>
    </source>
</evidence>
<dbReference type="InterPro" id="IPR014241">
    <property type="entry name" value="Cyt_c_oxidase_su1_bac"/>
</dbReference>
<evidence type="ECO:0000256" key="15">
    <source>
        <dbReference type="RuleBase" id="RU000370"/>
    </source>
</evidence>
<comment type="caution">
    <text evidence="18">The sequence shown here is derived from an EMBL/GenBank/DDBJ whole genome shotgun (WGS) entry which is preliminary data.</text>
</comment>
<evidence type="ECO:0000256" key="7">
    <source>
        <dbReference type="ARBA" id="ARBA00022723"/>
    </source>
</evidence>
<dbReference type="NCBIfam" id="TIGR02891">
    <property type="entry name" value="CtaD_CoxA"/>
    <property type="match status" value="1"/>
</dbReference>
<feature type="transmembrane region" description="Helical" evidence="16">
    <location>
        <begin position="202"/>
        <end position="230"/>
    </location>
</feature>
<protein>
    <recommendedName>
        <fullName evidence="16">Cytochrome c oxidase subunit 1</fullName>
        <ecNumber evidence="16">7.1.1.9</ecNumber>
    </recommendedName>
</protein>
<evidence type="ECO:0000256" key="11">
    <source>
        <dbReference type="ARBA" id="ARBA00023004"/>
    </source>
</evidence>
<feature type="transmembrane region" description="Helical" evidence="16">
    <location>
        <begin position="356"/>
        <end position="379"/>
    </location>
</feature>
<evidence type="ECO:0000256" key="2">
    <source>
        <dbReference type="ARBA" id="ARBA00004673"/>
    </source>
</evidence>
<dbReference type="GO" id="GO:0004129">
    <property type="term" value="F:cytochrome-c oxidase activity"/>
    <property type="evidence" value="ECO:0007669"/>
    <property type="project" value="UniProtKB-EC"/>
</dbReference>
<dbReference type="GO" id="GO:0020037">
    <property type="term" value="F:heme binding"/>
    <property type="evidence" value="ECO:0007669"/>
    <property type="project" value="InterPro"/>
</dbReference>
<dbReference type="RefSeq" id="WP_153823436.1">
    <property type="nucleotide sequence ID" value="NZ_WJIE01000012.1"/>
</dbReference>
<feature type="transmembrane region" description="Helical" evidence="16">
    <location>
        <begin position="288"/>
        <end position="308"/>
    </location>
</feature>
<dbReference type="PANTHER" id="PTHR10422:SF18">
    <property type="entry name" value="CYTOCHROME C OXIDASE SUBUNIT 1"/>
    <property type="match status" value="1"/>
</dbReference>
<dbReference type="InterPro" id="IPR000883">
    <property type="entry name" value="Cyt_C_Oxase_1"/>
</dbReference>
<dbReference type="UniPathway" id="UPA00705"/>
<feature type="transmembrane region" description="Helical" evidence="16">
    <location>
        <begin position="164"/>
        <end position="190"/>
    </location>
</feature>
<feature type="transmembrane region" description="Helical" evidence="16">
    <location>
        <begin position="573"/>
        <end position="594"/>
    </location>
</feature>
<feature type="transmembrane region" description="Helical" evidence="16">
    <location>
        <begin position="262"/>
        <end position="281"/>
    </location>
</feature>
<evidence type="ECO:0000256" key="13">
    <source>
        <dbReference type="ARBA" id="ARBA00023136"/>
    </source>
</evidence>
<keyword evidence="4 15" id="KW-0349">Heme</keyword>
<gene>
    <name evidence="18" type="primary">ctaD</name>
    <name evidence="18" type="ORF">GF068_32610</name>
</gene>
<evidence type="ECO:0000256" key="12">
    <source>
        <dbReference type="ARBA" id="ARBA00023008"/>
    </source>
</evidence>
<dbReference type="GO" id="GO:0022904">
    <property type="term" value="P:respiratory electron transport chain"/>
    <property type="evidence" value="ECO:0007669"/>
    <property type="project" value="TreeGrafter"/>
</dbReference>
<keyword evidence="7 16" id="KW-0479">Metal-binding</keyword>
<dbReference type="EC" id="7.1.1.9" evidence="16"/>
<dbReference type="GO" id="GO:0015990">
    <property type="term" value="P:electron transport coupled proton transport"/>
    <property type="evidence" value="ECO:0007669"/>
    <property type="project" value="InterPro"/>
</dbReference>
<dbReference type="InterPro" id="IPR023616">
    <property type="entry name" value="Cyt_c_oxase-like_su1_dom"/>
</dbReference>
<dbReference type="GO" id="GO:0006119">
    <property type="term" value="P:oxidative phosphorylation"/>
    <property type="evidence" value="ECO:0007669"/>
    <property type="project" value="UniProtKB-UniPathway"/>
</dbReference>
<dbReference type="GO" id="GO:0046872">
    <property type="term" value="F:metal ion binding"/>
    <property type="evidence" value="ECO:0007669"/>
    <property type="project" value="UniProtKB-KW"/>
</dbReference>
<feature type="transmembrane region" description="Helical" evidence="16">
    <location>
        <begin position="118"/>
        <end position="140"/>
    </location>
</feature>
<dbReference type="PROSITE" id="PS50855">
    <property type="entry name" value="COX1"/>
    <property type="match status" value="1"/>
</dbReference>
<keyword evidence="16" id="KW-1003">Cell membrane</keyword>
<keyword evidence="9 15" id="KW-0249">Electron transport</keyword>
<dbReference type="GO" id="GO:0016491">
    <property type="term" value="F:oxidoreductase activity"/>
    <property type="evidence" value="ECO:0007669"/>
    <property type="project" value="UniProtKB-KW"/>
</dbReference>
<reference evidence="18 19" key="1">
    <citation type="submission" date="2019-10" db="EMBL/GenBank/DDBJ databases">
        <title>A soil myxobacterium in the family Polyangiaceae.</title>
        <authorList>
            <person name="Li Y."/>
            <person name="Wang J."/>
        </authorList>
    </citation>
    <scope>NUCLEOTIDE SEQUENCE [LARGE SCALE GENOMIC DNA]</scope>
    <source>
        <strain evidence="18 19">DSM 14734</strain>
    </source>
</reference>
<dbReference type="InterPro" id="IPR023615">
    <property type="entry name" value="Cyt_c_Oxase_su1_BS"/>
</dbReference>
<comment type="similarity">
    <text evidence="15">Belongs to the heme-copper respiratory oxidase family.</text>
</comment>
<dbReference type="PRINTS" id="PR01165">
    <property type="entry name" value="CYCOXIDASEI"/>
</dbReference>
<keyword evidence="11 16" id="KW-0408">Iron</keyword>
<keyword evidence="13 16" id="KW-0472">Membrane</keyword>
<comment type="catalytic activity">
    <reaction evidence="14 16">
        <text>4 Fe(II)-[cytochrome c] + O2 + 8 H(+)(in) = 4 Fe(III)-[cytochrome c] + 2 H2O + 4 H(+)(out)</text>
        <dbReference type="Rhea" id="RHEA:11436"/>
        <dbReference type="Rhea" id="RHEA-COMP:10350"/>
        <dbReference type="Rhea" id="RHEA-COMP:14399"/>
        <dbReference type="ChEBI" id="CHEBI:15377"/>
        <dbReference type="ChEBI" id="CHEBI:15378"/>
        <dbReference type="ChEBI" id="CHEBI:15379"/>
        <dbReference type="ChEBI" id="CHEBI:29033"/>
        <dbReference type="ChEBI" id="CHEBI:29034"/>
        <dbReference type="EC" id="7.1.1.9"/>
    </reaction>
</comment>
<feature type="transmembrane region" description="Helical" evidence="16">
    <location>
        <begin position="600"/>
        <end position="620"/>
    </location>
</feature>
<keyword evidence="10 16" id="KW-1133">Transmembrane helix</keyword>
<dbReference type="OrthoDB" id="9803294at2"/>
<evidence type="ECO:0000313" key="19">
    <source>
        <dbReference type="Proteomes" id="UP000440224"/>
    </source>
</evidence>
<keyword evidence="3 15" id="KW-0813">Transport</keyword>
<feature type="domain" description="Cytochrome oxidase subunit I profile" evidence="17">
    <location>
        <begin position="11"/>
        <end position="533"/>
    </location>
</feature>
<dbReference type="EMBL" id="WJIE01000012">
    <property type="protein sequence ID" value="MRG96632.1"/>
    <property type="molecule type" value="Genomic_DNA"/>
</dbReference>
<keyword evidence="6 15" id="KW-0812">Transmembrane</keyword>
<feature type="transmembrane region" description="Helical" evidence="16">
    <location>
        <begin position="39"/>
        <end position="61"/>
    </location>
</feature>
<dbReference type="Pfam" id="PF00115">
    <property type="entry name" value="COX1"/>
    <property type="match status" value="1"/>
</dbReference>
<sequence length="636" mass="69404">MSDGAATRLDRELLRIWANPPGVLGFLTNVNHKAIGARFLVTSFVFFLIGGVEALVMRLQLARPEADVVGPGAYAQLFTMHGSTMMFLFAVPFLEGLAIYLVPLMIGARDMAFPRLNAFGYWVYLFAGIALHVSLLLGLAPDTGWYAYVPLSGPGWSSGPNVDMWVTMITFLEVSALVAAVELIVTIFKMRAPGMSLSRMPVFVWAILLTAFMIVFAMPTLVLASLLLALDRFAGAHFFNVAARGDPLLWQHLFWFFGHPDVYIMLLPALGIVSTIVPTAARRPLAGYTPAVLSLAAISVASFGLWVHHMYPAGLPLLGMSFFTVASMLISIPNAVLLFTWIATLWGTRPAWNTPFLFVFGFFVLLILGGITGIMIASVPFDWQVTDTHFIVAHFHYVLIGGVVFPIFAAIYHWFPKITGVTLGERAGRVSFWLVFIGFNVTFFPLHILGLQGMPRRAYTYLAGLGWDRGNGIATAGALLFALGVMVSVADIVFCLATKRGRAPADPWGGATLEWSVSSPPPVYNFCKLPVVRGTYPLWSVEPPGGVRIDDPSDMQRETLSTSVLAAVPEHRVVLPGPTIWPFWLAASLTVAFLGAMVDLLFVPVGALLGAISLMGWLWPSRASTRRPARVEARLA</sequence>
<evidence type="ECO:0000256" key="6">
    <source>
        <dbReference type="ARBA" id="ARBA00022692"/>
    </source>
</evidence>
<comment type="pathway">
    <text evidence="2 16">Energy metabolism; oxidative phosphorylation.</text>
</comment>
<evidence type="ECO:0000256" key="4">
    <source>
        <dbReference type="ARBA" id="ARBA00022617"/>
    </source>
</evidence>
<name>A0A6N7PWM9_9BACT</name>
<dbReference type="AlphaFoldDB" id="A0A6N7PWM9"/>
<keyword evidence="19" id="KW-1185">Reference proteome</keyword>
<evidence type="ECO:0000313" key="18">
    <source>
        <dbReference type="EMBL" id="MRG96632.1"/>
    </source>
</evidence>
<evidence type="ECO:0000256" key="14">
    <source>
        <dbReference type="ARBA" id="ARBA00047816"/>
    </source>
</evidence>
<organism evidence="18 19">
    <name type="scientific">Polyangium spumosum</name>
    <dbReference type="NCBI Taxonomy" id="889282"/>
    <lineage>
        <taxon>Bacteria</taxon>
        <taxon>Pseudomonadati</taxon>
        <taxon>Myxococcota</taxon>
        <taxon>Polyangia</taxon>
        <taxon>Polyangiales</taxon>
        <taxon>Polyangiaceae</taxon>
        <taxon>Polyangium</taxon>
    </lineage>
</organism>
<comment type="subcellular location">
    <subcellularLocation>
        <location evidence="16">Cell membrane</location>
        <topology evidence="16">Multi-pass membrane protein</topology>
    </subcellularLocation>
    <subcellularLocation>
        <location evidence="1">Membrane</location>
        <topology evidence="1">Multi-pass membrane protein</topology>
    </subcellularLocation>
</comment>
<dbReference type="SUPFAM" id="SSF81442">
    <property type="entry name" value="Cytochrome c oxidase subunit I-like"/>
    <property type="match status" value="1"/>
</dbReference>
<feature type="transmembrane region" description="Helical" evidence="16">
    <location>
        <begin position="86"/>
        <end position="106"/>
    </location>
</feature>
<accession>A0A6N7PWM9</accession>
<evidence type="ECO:0000256" key="10">
    <source>
        <dbReference type="ARBA" id="ARBA00022989"/>
    </source>
</evidence>
<keyword evidence="12 16" id="KW-0186">Copper</keyword>
<dbReference type="InterPro" id="IPR036927">
    <property type="entry name" value="Cyt_c_oxase-like_su1_sf"/>
</dbReference>
<keyword evidence="8" id="KW-1278">Translocase</keyword>
<dbReference type="PANTHER" id="PTHR10422">
    <property type="entry name" value="CYTOCHROME C OXIDASE SUBUNIT 1"/>
    <property type="match status" value="1"/>
</dbReference>